<keyword evidence="3 9" id="KW-0479">Metal-binding</keyword>
<comment type="similarity">
    <text evidence="2 9">Belongs to the ubiquitin-activating E1 family.</text>
</comment>
<dbReference type="OrthoDB" id="10255449at2759"/>
<dbReference type="GO" id="GO:0019948">
    <property type="term" value="F:SUMO activating enzyme activity"/>
    <property type="evidence" value="ECO:0007669"/>
    <property type="project" value="UniProtKB-UniRule"/>
</dbReference>
<evidence type="ECO:0000256" key="8">
    <source>
        <dbReference type="ARBA" id="ARBA00073512"/>
    </source>
</evidence>
<keyword evidence="7 9" id="KW-0067">ATP-binding</keyword>
<reference evidence="18" key="1">
    <citation type="journal article" date="2017" name="Nat. Microbiol.">
        <title>Global analysis of biosynthetic gene clusters reveals vast potential of secondary metabolite production in Penicillium species.</title>
        <authorList>
            <person name="Nielsen J.C."/>
            <person name="Grijseels S."/>
            <person name="Prigent S."/>
            <person name="Ji B."/>
            <person name="Dainat J."/>
            <person name="Nielsen K.F."/>
            <person name="Frisvad J.C."/>
            <person name="Workman M."/>
            <person name="Nielsen J."/>
        </authorList>
    </citation>
    <scope>NUCLEOTIDE SEQUENCE [LARGE SCALE GENOMIC DNA]</scope>
    <source>
        <strain evidence="18">IBT 14082</strain>
    </source>
</reference>
<feature type="compositionally biased region" description="Acidic residues" evidence="13">
    <location>
        <begin position="612"/>
        <end position="625"/>
    </location>
</feature>
<dbReference type="FunFam" id="3.50.50.80:FF:000004">
    <property type="entry name" value="Ubiquitin-activating enzyme E1-like"/>
    <property type="match status" value="1"/>
</dbReference>
<dbReference type="PIRSF" id="PIRSF039133">
    <property type="entry name" value="SUMO_E1B"/>
    <property type="match status" value="1"/>
</dbReference>
<dbReference type="EMBL" id="MLQL01000012">
    <property type="protein sequence ID" value="OQE22663.1"/>
    <property type="molecule type" value="Genomic_DNA"/>
</dbReference>
<feature type="domain" description="Ubiquitin/SUMO-activating enzyme ubiquitin-like" evidence="16">
    <location>
        <begin position="443"/>
        <end position="522"/>
    </location>
</feature>
<dbReference type="PANTHER" id="PTHR10953">
    <property type="entry name" value="UBIQUITIN-ACTIVATING ENZYME E1"/>
    <property type="match status" value="1"/>
</dbReference>
<evidence type="ECO:0000259" key="15">
    <source>
        <dbReference type="Pfam" id="PF10585"/>
    </source>
</evidence>
<sequence>MRDSSIKRSLGVDLTRSLKESRVLLVGAGGIGCELLKNLVLTGFGEIHIIDLDTIDLSNLNRQFLFRHEHIKKPKALVAKEVAQKFRSDAKLEAYHANIMDDQFNVSWFESFNVVFNALDNIAARRHVNKMCLTANVPLIESGTTGFNGQVQVIQKSQTECYDCTPKQTPKSFPVCTIRSSPSQPIHCIVWAKSFLLPELFGNSDEEAPEVDNTENADNASEIADLRREALELKELRQSIGTEEAHQKVFDKVFRRDIMRLQGMTDMWKELEPPQPLDFAQLQEESASVASTISTQDQKVWTLGENFSVFRDSLNRLAHRLKQLQEKKLPDQDSPILIFDKDDVDTLDFVTATANLRAAIFHIEPKSKFDVKQMAGNIIPAIATTNAMTAGLCVLQSLKVFQNNLMQAKMIFLERSGARAINSDSLNPPHSDCPVCSPVVARVEIDPERATLEHLVHDVLQTELGYGEDLIVTIGDTLLYDQDFTDDLTKRLFDIGIKNESFVTVKDENEPDTRLDLELVIMTRNEPSSDDSKPATLQKMVEIPSKPKQPAQSPTDDAQKPEQPVHPSSDDATVTGKRKREGSNDEVEPSSHDAKRLASASVPDSNGIEAIVLDDDEEGAIMIDD</sequence>
<feature type="domain" description="THIF-type NAD/FAD binding fold" evidence="14">
    <location>
        <begin position="9"/>
        <end position="407"/>
    </location>
</feature>
<feature type="binding site" evidence="11">
    <location>
        <position position="75"/>
    </location>
    <ligand>
        <name>ATP</name>
        <dbReference type="ChEBI" id="CHEBI:30616"/>
    </ligand>
</feature>
<evidence type="ECO:0000256" key="3">
    <source>
        <dbReference type="ARBA" id="ARBA00022723"/>
    </source>
</evidence>
<dbReference type="FunFam" id="3.40.50.720:FF:000618">
    <property type="entry name" value="SUMO-activating enzyme subunit 2"/>
    <property type="match status" value="1"/>
</dbReference>
<evidence type="ECO:0000256" key="11">
    <source>
        <dbReference type="PIRSR" id="PIRSR039133-2"/>
    </source>
</evidence>
<dbReference type="Gene3D" id="3.10.290.20">
    <property type="entry name" value="Ubiquitin-like 2 activating enzyme e1b. Chain: B, domain 3"/>
    <property type="match status" value="1"/>
</dbReference>
<feature type="binding site" evidence="12">
    <location>
        <position position="161"/>
    </location>
    <ligand>
        <name>Zn(2+)</name>
        <dbReference type="ChEBI" id="CHEBI:29105"/>
    </ligand>
</feature>
<dbReference type="UniPathway" id="UPA00886"/>
<dbReference type="PROSITE" id="PS51257">
    <property type="entry name" value="PROKAR_LIPOPROTEIN"/>
    <property type="match status" value="1"/>
</dbReference>
<dbReference type="InterPro" id="IPR028077">
    <property type="entry name" value="UAE_UbL_dom"/>
</dbReference>
<feature type="binding site" evidence="12">
    <location>
        <position position="433"/>
    </location>
    <ligand>
        <name>Zn(2+)</name>
        <dbReference type="ChEBI" id="CHEBI:29105"/>
    </ligand>
</feature>
<evidence type="ECO:0000256" key="4">
    <source>
        <dbReference type="ARBA" id="ARBA00022741"/>
    </source>
</evidence>
<dbReference type="PANTHER" id="PTHR10953:SF5">
    <property type="entry name" value="SUMO-ACTIVATING ENZYME SUBUNIT 2"/>
    <property type="match status" value="1"/>
</dbReference>
<accession>A0A1V6TAJ4</accession>
<feature type="active site" description="Glycyl thioester intermediate" evidence="10">
    <location>
        <position position="176"/>
    </location>
</feature>
<feature type="domain" description="Ubiquitin-activating enzyme SCCH" evidence="15">
    <location>
        <begin position="294"/>
        <end position="372"/>
    </location>
</feature>
<dbReference type="GO" id="GO:0016925">
    <property type="term" value="P:protein sumoylation"/>
    <property type="evidence" value="ECO:0007669"/>
    <property type="project" value="UniProtKB-UniRule"/>
</dbReference>
<dbReference type="Pfam" id="PF00899">
    <property type="entry name" value="ThiF"/>
    <property type="match status" value="1"/>
</dbReference>
<dbReference type="GO" id="GO:0005737">
    <property type="term" value="C:cytoplasm"/>
    <property type="evidence" value="ECO:0007669"/>
    <property type="project" value="TreeGrafter"/>
</dbReference>
<evidence type="ECO:0000256" key="6">
    <source>
        <dbReference type="ARBA" id="ARBA00022833"/>
    </source>
</evidence>
<keyword evidence="18" id="KW-1185">Reference proteome</keyword>
<dbReference type="SUPFAM" id="SSF69572">
    <property type="entry name" value="Activating enzymes of the ubiquitin-like proteins"/>
    <property type="match status" value="1"/>
</dbReference>
<feature type="region of interest" description="Disordered" evidence="13">
    <location>
        <begin position="544"/>
        <end position="625"/>
    </location>
</feature>
<dbReference type="Gene3D" id="3.50.50.80">
    <property type="entry name" value="Ubiquitin-activating enzyme E1, inactive adenylation domain, subdomain 1"/>
    <property type="match status" value="1"/>
</dbReference>
<dbReference type="GO" id="GO:0005524">
    <property type="term" value="F:ATP binding"/>
    <property type="evidence" value="ECO:0007669"/>
    <property type="project" value="UniProtKB-UniRule"/>
</dbReference>
<name>A0A1V6TAJ4_9EURO</name>
<evidence type="ECO:0000256" key="7">
    <source>
        <dbReference type="ARBA" id="ARBA00022840"/>
    </source>
</evidence>
<feature type="binding site" evidence="11">
    <location>
        <position position="51"/>
    </location>
    <ligand>
        <name>ATP</name>
        <dbReference type="ChEBI" id="CHEBI:30616"/>
    </ligand>
</feature>
<evidence type="ECO:0000256" key="2">
    <source>
        <dbReference type="ARBA" id="ARBA00005673"/>
    </source>
</evidence>
<keyword evidence="6 9" id="KW-0862">Zinc</keyword>
<evidence type="ECO:0000313" key="18">
    <source>
        <dbReference type="Proteomes" id="UP000191342"/>
    </source>
</evidence>
<dbReference type="InterPro" id="IPR000594">
    <property type="entry name" value="ThiF_NAD_FAD-bd"/>
</dbReference>
<feature type="binding site" evidence="12">
    <location>
        <position position="436"/>
    </location>
    <ligand>
        <name>Zn(2+)</name>
        <dbReference type="ChEBI" id="CHEBI:29105"/>
    </ligand>
</feature>
<dbReference type="Pfam" id="PF10585">
    <property type="entry name" value="UBA_E1_SCCH"/>
    <property type="match status" value="1"/>
</dbReference>
<dbReference type="InterPro" id="IPR019572">
    <property type="entry name" value="UBA_E1_SCCH"/>
</dbReference>
<dbReference type="InterPro" id="IPR042449">
    <property type="entry name" value="Ub-E1_IAD_1"/>
</dbReference>
<dbReference type="Gene3D" id="1.10.10.520">
    <property type="entry name" value="Ubiquitin activating enzymes (Uba3). Chain: B, domain 2"/>
    <property type="match status" value="1"/>
</dbReference>
<evidence type="ECO:0000259" key="16">
    <source>
        <dbReference type="Pfam" id="PF14732"/>
    </source>
</evidence>
<organism evidence="17 18">
    <name type="scientific">Penicillium flavigenum</name>
    <dbReference type="NCBI Taxonomy" id="254877"/>
    <lineage>
        <taxon>Eukaryota</taxon>
        <taxon>Fungi</taxon>
        <taxon>Dikarya</taxon>
        <taxon>Ascomycota</taxon>
        <taxon>Pezizomycotina</taxon>
        <taxon>Eurotiomycetes</taxon>
        <taxon>Eurotiomycetidae</taxon>
        <taxon>Eurotiales</taxon>
        <taxon>Aspergillaceae</taxon>
        <taxon>Penicillium</taxon>
    </lineage>
</organism>
<feature type="binding site" evidence="11">
    <location>
        <begin position="120"/>
        <end position="125"/>
    </location>
    <ligand>
        <name>ATP</name>
        <dbReference type="ChEBI" id="CHEBI:30616"/>
    </ligand>
</feature>
<gene>
    <name evidence="17" type="ORF">PENFLA_c012G06090</name>
</gene>
<proteinExistence type="inferred from homology"/>
<dbReference type="InterPro" id="IPR030661">
    <property type="entry name" value="Uba2"/>
</dbReference>
<comment type="pathway">
    <text evidence="1 9">Protein modification; protein sumoylation.</text>
</comment>
<dbReference type="STRING" id="254877.A0A1V6TAJ4"/>
<feature type="binding site" evidence="11">
    <location>
        <begin position="27"/>
        <end position="32"/>
    </location>
    <ligand>
        <name>ATP</name>
        <dbReference type="ChEBI" id="CHEBI:30616"/>
    </ligand>
</feature>
<evidence type="ECO:0000256" key="10">
    <source>
        <dbReference type="PIRSR" id="PIRSR039133-1"/>
    </source>
</evidence>
<keyword evidence="5 9" id="KW-0833">Ubl conjugation pathway</keyword>
<dbReference type="GO" id="GO:0046872">
    <property type="term" value="F:metal ion binding"/>
    <property type="evidence" value="ECO:0007669"/>
    <property type="project" value="UniProtKB-KW"/>
</dbReference>
<evidence type="ECO:0000313" key="17">
    <source>
        <dbReference type="EMBL" id="OQE22663.1"/>
    </source>
</evidence>
<dbReference type="InterPro" id="IPR045886">
    <property type="entry name" value="ThiF/MoeB/HesA"/>
</dbReference>
<dbReference type="Pfam" id="PF14732">
    <property type="entry name" value="UAE_UbL"/>
    <property type="match status" value="1"/>
</dbReference>
<feature type="binding site" evidence="12">
    <location>
        <position position="164"/>
    </location>
    <ligand>
        <name>Zn(2+)</name>
        <dbReference type="ChEBI" id="CHEBI:29105"/>
    </ligand>
</feature>
<evidence type="ECO:0000259" key="14">
    <source>
        <dbReference type="Pfam" id="PF00899"/>
    </source>
</evidence>
<evidence type="ECO:0000256" key="12">
    <source>
        <dbReference type="PIRSR" id="PIRSR039133-3"/>
    </source>
</evidence>
<comment type="caution">
    <text evidence="17">The sequence shown here is derived from an EMBL/GenBank/DDBJ whole genome shotgun (WGS) entry which is preliminary data.</text>
</comment>
<dbReference type="InterPro" id="IPR023318">
    <property type="entry name" value="Ub_act_enz_dom_a_sf"/>
</dbReference>
<evidence type="ECO:0000256" key="1">
    <source>
        <dbReference type="ARBA" id="ARBA00004718"/>
    </source>
</evidence>
<protein>
    <recommendedName>
        <fullName evidence="8 9">Ubiquitin-activating enzyme E1-like</fullName>
    </recommendedName>
</protein>
<comment type="subunit">
    <text evidence="9">Heterodimer.</text>
</comment>
<dbReference type="AlphaFoldDB" id="A0A1V6TAJ4"/>
<evidence type="ECO:0000256" key="5">
    <source>
        <dbReference type="ARBA" id="ARBA00022786"/>
    </source>
</evidence>
<feature type="binding site" evidence="11">
    <location>
        <begin position="59"/>
        <end position="62"/>
    </location>
    <ligand>
        <name>ATP</name>
        <dbReference type="ChEBI" id="CHEBI:30616"/>
    </ligand>
</feature>
<evidence type="ECO:0000256" key="13">
    <source>
        <dbReference type="SAM" id="MobiDB-lite"/>
    </source>
</evidence>
<dbReference type="GO" id="GO:0031510">
    <property type="term" value="C:SUMO activating enzyme complex"/>
    <property type="evidence" value="ECO:0007669"/>
    <property type="project" value="UniProtKB-UniRule"/>
</dbReference>
<evidence type="ECO:0000256" key="9">
    <source>
        <dbReference type="PIRNR" id="PIRNR039133"/>
    </source>
</evidence>
<dbReference type="Proteomes" id="UP000191342">
    <property type="component" value="Unassembled WGS sequence"/>
</dbReference>
<dbReference type="InterPro" id="IPR035985">
    <property type="entry name" value="Ubiquitin-activating_enz"/>
</dbReference>
<keyword evidence="4 9" id="KW-0547">Nucleotide-binding</keyword>